<keyword evidence="1" id="KW-0472">Membrane</keyword>
<reference evidence="3" key="1">
    <citation type="journal article" date="2019" name="Int. J. Syst. Evol. Microbiol.">
        <title>The Global Catalogue of Microorganisms (GCM) 10K type strain sequencing project: providing services to taxonomists for standard genome sequencing and annotation.</title>
        <authorList>
            <consortium name="The Broad Institute Genomics Platform"/>
            <consortium name="The Broad Institute Genome Sequencing Center for Infectious Disease"/>
            <person name="Wu L."/>
            <person name="Ma J."/>
        </authorList>
    </citation>
    <scope>NUCLEOTIDE SEQUENCE [LARGE SCALE GENOMIC DNA]</scope>
    <source>
        <strain evidence="3">CCUG 54822</strain>
    </source>
</reference>
<gene>
    <name evidence="2" type="ORF">ACFQ4A_05965</name>
</gene>
<sequence length="48" mass="5616">MRHEDRKINHLGQRVTVKWFSLPKPARYGLVYTGLGLLVYAANKAIWF</sequence>
<name>A0ABW3ZSH8_9BACI</name>
<evidence type="ECO:0000313" key="3">
    <source>
        <dbReference type="Proteomes" id="UP001597178"/>
    </source>
</evidence>
<keyword evidence="1" id="KW-0812">Transmembrane</keyword>
<comment type="caution">
    <text evidence="2">The sequence shown here is derived from an EMBL/GenBank/DDBJ whole genome shotgun (WGS) entry which is preliminary data.</text>
</comment>
<dbReference type="EMBL" id="JBHTNH010000008">
    <property type="protein sequence ID" value="MFD1361214.1"/>
    <property type="molecule type" value="Genomic_DNA"/>
</dbReference>
<evidence type="ECO:0000256" key="1">
    <source>
        <dbReference type="SAM" id="Phobius"/>
    </source>
</evidence>
<keyword evidence="3" id="KW-1185">Reference proteome</keyword>
<evidence type="ECO:0000313" key="2">
    <source>
        <dbReference type="EMBL" id="MFD1361214.1"/>
    </source>
</evidence>
<proteinExistence type="predicted"/>
<keyword evidence="1" id="KW-1133">Transmembrane helix</keyword>
<dbReference type="Proteomes" id="UP001597178">
    <property type="component" value="Unassembled WGS sequence"/>
</dbReference>
<dbReference type="RefSeq" id="WP_382398574.1">
    <property type="nucleotide sequence ID" value="NZ_JBHTNH010000008.1"/>
</dbReference>
<feature type="transmembrane region" description="Helical" evidence="1">
    <location>
        <begin position="28"/>
        <end position="47"/>
    </location>
</feature>
<protein>
    <submittedName>
        <fullName evidence="2">Uncharacterized protein</fullName>
    </submittedName>
</protein>
<organism evidence="2 3">
    <name type="scientific">Lentibacillus salinarum</name>
    <dbReference type="NCBI Taxonomy" id="446820"/>
    <lineage>
        <taxon>Bacteria</taxon>
        <taxon>Bacillati</taxon>
        <taxon>Bacillota</taxon>
        <taxon>Bacilli</taxon>
        <taxon>Bacillales</taxon>
        <taxon>Bacillaceae</taxon>
        <taxon>Lentibacillus</taxon>
    </lineage>
</organism>
<accession>A0ABW3ZSH8</accession>